<evidence type="ECO:0000313" key="5">
    <source>
        <dbReference type="EMBL" id="KOS13488.1"/>
    </source>
</evidence>
<dbReference type="RefSeq" id="XP_017991120.1">
    <property type="nucleotide sequence ID" value="XM_018134536.1"/>
</dbReference>
<dbReference type="FunFam" id="3.10.590.10:FF:000006">
    <property type="entry name" value="Chromosome 7, whole genome shotgun sequence"/>
    <property type="match status" value="1"/>
</dbReference>
<dbReference type="PANTHER" id="PTHR14087:SF7">
    <property type="entry name" value="THYMOCYTE NUCLEAR PROTEIN 1"/>
    <property type="match status" value="1"/>
</dbReference>
<dbReference type="VEuPathDB" id="FungiDB:Malapachy_0002"/>
<organism evidence="5 6">
    <name type="scientific">Malassezia pachydermatis</name>
    <dbReference type="NCBI Taxonomy" id="77020"/>
    <lineage>
        <taxon>Eukaryota</taxon>
        <taxon>Fungi</taxon>
        <taxon>Dikarya</taxon>
        <taxon>Basidiomycota</taxon>
        <taxon>Ustilaginomycotina</taxon>
        <taxon>Malasseziomycetes</taxon>
        <taxon>Malasseziales</taxon>
        <taxon>Malasseziaceae</taxon>
        <taxon>Malassezia</taxon>
    </lineage>
</organism>
<dbReference type="PANTHER" id="PTHR14087">
    <property type="entry name" value="THYMOCYTE NUCLEAR PROTEIN 1"/>
    <property type="match status" value="1"/>
</dbReference>
<comment type="caution">
    <text evidence="5">The sequence shown here is derived from an EMBL/GenBank/DDBJ whole genome shotgun (WGS) entry which is preliminary data.</text>
</comment>
<dbReference type="GeneID" id="28726411"/>
<name>A0A0M8MKP6_9BASI</name>
<comment type="subcellular location">
    <subcellularLocation>
        <location evidence="1">Nucleus</location>
    </subcellularLocation>
</comment>
<proteinExistence type="predicted"/>
<dbReference type="InterPro" id="IPR052181">
    <property type="entry name" value="5hmC_binding"/>
</dbReference>
<dbReference type="SUPFAM" id="SSF88697">
    <property type="entry name" value="PUA domain-like"/>
    <property type="match status" value="1"/>
</dbReference>
<dbReference type="InterPro" id="IPR002740">
    <property type="entry name" value="EVE_domain"/>
</dbReference>
<evidence type="ECO:0000259" key="4">
    <source>
        <dbReference type="Pfam" id="PF01878"/>
    </source>
</evidence>
<evidence type="ECO:0000256" key="3">
    <source>
        <dbReference type="SAM" id="MobiDB-lite"/>
    </source>
</evidence>
<feature type="region of interest" description="Disordered" evidence="3">
    <location>
        <begin position="191"/>
        <end position="216"/>
    </location>
</feature>
<dbReference type="InterPro" id="IPR015947">
    <property type="entry name" value="PUA-like_sf"/>
</dbReference>
<dbReference type="Proteomes" id="UP000037751">
    <property type="component" value="Unassembled WGS sequence"/>
</dbReference>
<evidence type="ECO:0000256" key="2">
    <source>
        <dbReference type="ARBA" id="ARBA00023242"/>
    </source>
</evidence>
<dbReference type="STRING" id="77020.A0A0M8MKP6"/>
<dbReference type="GO" id="GO:0005634">
    <property type="term" value="C:nucleus"/>
    <property type="evidence" value="ECO:0007669"/>
    <property type="project" value="UniProtKB-SubCell"/>
</dbReference>
<dbReference type="EMBL" id="LGAV01000006">
    <property type="protein sequence ID" value="KOS13488.1"/>
    <property type="molecule type" value="Genomic_DNA"/>
</dbReference>
<sequence length="216" mass="24521">MTAHWLVKAEPLPRIVKGVDVSFSVDKFAHAKVSSWEGVRNYQARGFLRDQMKPGHPVLFYHSSCPLPGIAALAEVCSEGYPDHNAWDPKHPYYDPKSSKDEPRWYMVDVRFCKKVDHFVPLALLQHISSSSLTKEQRANINYLTDKHIEAIKSMPLLHRSRLSVQPVDKTAFEAICLLGQHGGFDAWPGKWSTQATRPAEKPPAAALRRAKRRRT</sequence>
<dbReference type="Gene3D" id="3.10.590.10">
    <property type="entry name" value="ph1033 like domains"/>
    <property type="match status" value="1"/>
</dbReference>
<reference evidence="5 6" key="1">
    <citation type="submission" date="2015-07" db="EMBL/GenBank/DDBJ databases">
        <title>Draft Genome Sequence of Malassezia furfur CBS1878 and Malassezia pachydermatis CBS1879.</title>
        <authorList>
            <person name="Triana S."/>
            <person name="Ohm R."/>
            <person name="Gonzalez A."/>
            <person name="DeCock H."/>
            <person name="Restrepo S."/>
            <person name="Celis A."/>
        </authorList>
    </citation>
    <scope>NUCLEOTIDE SEQUENCE [LARGE SCALE GENOMIC DNA]</scope>
    <source>
        <strain evidence="5 6">CBS 1879</strain>
    </source>
</reference>
<dbReference type="AlphaFoldDB" id="A0A0M8MKP6"/>
<evidence type="ECO:0000313" key="6">
    <source>
        <dbReference type="Proteomes" id="UP000037751"/>
    </source>
</evidence>
<keyword evidence="2" id="KW-0539">Nucleus</keyword>
<gene>
    <name evidence="5" type="ORF">Malapachy_0002</name>
</gene>
<accession>A0A0M8MKP6</accession>
<feature type="domain" description="EVE" evidence="4">
    <location>
        <begin position="4"/>
        <end position="177"/>
    </location>
</feature>
<dbReference type="OrthoDB" id="41445at2759"/>
<dbReference type="CDD" id="cd21133">
    <property type="entry name" value="EVE"/>
    <property type="match status" value="1"/>
</dbReference>
<evidence type="ECO:0000256" key="1">
    <source>
        <dbReference type="ARBA" id="ARBA00004123"/>
    </source>
</evidence>
<keyword evidence="6" id="KW-1185">Reference proteome</keyword>
<dbReference type="Pfam" id="PF01878">
    <property type="entry name" value="EVE"/>
    <property type="match status" value="1"/>
</dbReference>
<protein>
    <recommendedName>
        <fullName evidence="4">EVE domain-containing protein</fullName>
    </recommendedName>
</protein>
<dbReference type="InterPro" id="IPR047197">
    <property type="entry name" value="THYN1-like_EVE"/>
</dbReference>